<evidence type="ECO:0000313" key="6">
    <source>
        <dbReference type="EMBL" id="KAK6623638.1"/>
    </source>
</evidence>
<dbReference type="AlphaFoldDB" id="A0AAN8PAV2"/>
<dbReference type="GO" id="GO:0005737">
    <property type="term" value="C:cytoplasm"/>
    <property type="evidence" value="ECO:0007669"/>
    <property type="project" value="UniProtKB-SubCell"/>
</dbReference>
<dbReference type="Proteomes" id="UP001372834">
    <property type="component" value="Unassembled WGS sequence"/>
</dbReference>
<dbReference type="InterPro" id="IPR000219">
    <property type="entry name" value="DH_dom"/>
</dbReference>
<dbReference type="Gene3D" id="2.30.29.30">
    <property type="entry name" value="Pleckstrin-homology domain (PH domain)/Phosphotyrosine-binding domain (PTB)"/>
    <property type="match status" value="1"/>
</dbReference>
<dbReference type="EMBL" id="JAWJWE010000038">
    <property type="protein sequence ID" value="KAK6623638.1"/>
    <property type="molecule type" value="Genomic_DNA"/>
</dbReference>
<dbReference type="PROSITE" id="PS50010">
    <property type="entry name" value="DH_2"/>
    <property type="match status" value="1"/>
</dbReference>
<proteinExistence type="predicted"/>
<dbReference type="SUPFAM" id="SSF50729">
    <property type="entry name" value="PH domain-like"/>
    <property type="match status" value="1"/>
</dbReference>
<dbReference type="InterPro" id="IPR011993">
    <property type="entry name" value="PH-like_dom_sf"/>
</dbReference>
<feature type="compositionally biased region" description="Low complexity" evidence="4">
    <location>
        <begin position="88"/>
        <end position="107"/>
    </location>
</feature>
<evidence type="ECO:0000256" key="3">
    <source>
        <dbReference type="ARBA" id="ARBA00022553"/>
    </source>
</evidence>
<feature type="compositionally biased region" description="Acidic residues" evidence="4">
    <location>
        <begin position="142"/>
        <end position="152"/>
    </location>
</feature>
<feature type="region of interest" description="Disordered" evidence="4">
    <location>
        <begin position="119"/>
        <end position="157"/>
    </location>
</feature>
<feature type="region of interest" description="Disordered" evidence="4">
    <location>
        <begin position="1"/>
        <end position="28"/>
    </location>
</feature>
<dbReference type="Gene3D" id="1.20.900.10">
    <property type="entry name" value="Dbl homology (DH) domain"/>
    <property type="match status" value="1"/>
</dbReference>
<dbReference type="GO" id="GO:0001664">
    <property type="term" value="F:G protein-coupled receptor binding"/>
    <property type="evidence" value="ECO:0007669"/>
    <property type="project" value="TreeGrafter"/>
</dbReference>
<name>A0AAN8PAV2_POLSC</name>
<keyword evidence="3" id="KW-0597">Phosphoprotein</keyword>
<protein>
    <recommendedName>
        <fullName evidence="5">DH domain-containing protein</fullName>
    </recommendedName>
</protein>
<dbReference type="InterPro" id="IPR041020">
    <property type="entry name" value="PH_16"/>
</dbReference>
<feature type="compositionally biased region" description="Polar residues" evidence="4">
    <location>
        <begin position="119"/>
        <end position="135"/>
    </location>
</feature>
<dbReference type="Pfam" id="PF00621">
    <property type="entry name" value="RhoGEF"/>
    <property type="match status" value="1"/>
</dbReference>
<dbReference type="Pfam" id="PF17838">
    <property type="entry name" value="PH_16"/>
    <property type="match status" value="1"/>
</dbReference>
<dbReference type="CDD" id="cd00160">
    <property type="entry name" value="RhoGEF"/>
    <property type="match status" value="1"/>
</dbReference>
<gene>
    <name evidence="6" type="ORF">RUM43_009490</name>
</gene>
<comment type="caution">
    <text evidence="6">The sequence shown here is derived from an EMBL/GenBank/DDBJ whole genome shotgun (WGS) entry which is preliminary data.</text>
</comment>
<dbReference type="PANTHER" id="PTHR45872">
    <property type="entry name" value="RHO GUANINE NUCLEOTIDE EXCHANGE FACTOR 2, ISOFORM D"/>
    <property type="match status" value="1"/>
</dbReference>
<dbReference type="GO" id="GO:0005085">
    <property type="term" value="F:guanyl-nucleotide exchange factor activity"/>
    <property type="evidence" value="ECO:0007669"/>
    <property type="project" value="InterPro"/>
</dbReference>
<feature type="region of interest" description="Disordered" evidence="4">
    <location>
        <begin position="71"/>
        <end position="107"/>
    </location>
</feature>
<sequence length="542" mass="61432">MQTTEPQKGVRDRWESYNPNGLEQKRQKNNLVSLLPKTADSVLLNYNDVMESQCWNSRDVSVCQTSVACSARPYGPSEGDVNLDTQGLSYNTNSGSSSNSSLSARSLDSPSAALDMVTATQQRAQDSVSVTLTPSNIPPLLEDSDTEAEPDPPDWTRRVDENVLKSMTPREKKRQEVINELFHTEKSHVRKLKVLDQVFLKPMQENQILPADQLHLLFQNLEEMLDIHSRFNNAMKTKKKEDPLVGDISDILLAMFVGPAGDNFQRAASVFCANQQIALEQLKERRRKDTKLSSFLLEAEGNPLCRRLQLKDMLPTVMQRLTKYPLLFENLAKYSPKGSEEEKSVQQAVERSKDILNYVNQAVRAVEDHQRLAEIQKRLDKSAFEKIDHPMTNEFKNLDLRTHKLIYEGSLNWRIGNRQKLIDIHVLLLHDVIILLQKQDEKYVLKFYNVNTPSGGAPALSPIVKVSSVLVRDNAVDKTALYLVNTSHNLAQIYDLVASSPNERKIISRELEIMSGGGDEKNENFIVLMHMGLGFDNSYCKH</sequence>
<evidence type="ECO:0000259" key="5">
    <source>
        <dbReference type="PROSITE" id="PS50010"/>
    </source>
</evidence>
<evidence type="ECO:0000256" key="2">
    <source>
        <dbReference type="ARBA" id="ARBA00022490"/>
    </source>
</evidence>
<keyword evidence="2" id="KW-0963">Cytoplasm</keyword>
<reference evidence="6 7" key="1">
    <citation type="submission" date="2023-10" db="EMBL/GenBank/DDBJ databases">
        <title>Genomes of two closely related lineages of the louse Polyplax serrata with different host specificities.</title>
        <authorList>
            <person name="Martinu J."/>
            <person name="Tarabai H."/>
            <person name="Stefka J."/>
            <person name="Hypsa V."/>
        </authorList>
    </citation>
    <scope>NUCLEOTIDE SEQUENCE [LARGE SCALE GENOMIC DNA]</scope>
    <source>
        <strain evidence="6">HR10_N</strain>
    </source>
</reference>
<comment type="subcellular location">
    <subcellularLocation>
        <location evidence="1">Cytoplasm</location>
    </subcellularLocation>
</comment>
<dbReference type="GO" id="GO:0007186">
    <property type="term" value="P:G protein-coupled receptor signaling pathway"/>
    <property type="evidence" value="ECO:0007669"/>
    <property type="project" value="TreeGrafter"/>
</dbReference>
<dbReference type="PANTHER" id="PTHR45872:SF2">
    <property type="entry name" value="RHO GUANINE NUCLEOTIDE EXCHANGE FACTOR 2, ISOFORM D"/>
    <property type="match status" value="1"/>
</dbReference>
<accession>A0AAN8PAV2</accession>
<dbReference type="SUPFAM" id="SSF48065">
    <property type="entry name" value="DBL homology domain (DH-domain)"/>
    <property type="match status" value="1"/>
</dbReference>
<dbReference type="InterPro" id="IPR035899">
    <property type="entry name" value="DBL_dom_sf"/>
</dbReference>
<feature type="domain" description="DH" evidence="5">
    <location>
        <begin position="173"/>
        <end position="362"/>
    </location>
</feature>
<organism evidence="6 7">
    <name type="scientific">Polyplax serrata</name>
    <name type="common">Common mouse louse</name>
    <dbReference type="NCBI Taxonomy" id="468196"/>
    <lineage>
        <taxon>Eukaryota</taxon>
        <taxon>Metazoa</taxon>
        <taxon>Ecdysozoa</taxon>
        <taxon>Arthropoda</taxon>
        <taxon>Hexapoda</taxon>
        <taxon>Insecta</taxon>
        <taxon>Pterygota</taxon>
        <taxon>Neoptera</taxon>
        <taxon>Paraneoptera</taxon>
        <taxon>Psocodea</taxon>
        <taxon>Troctomorpha</taxon>
        <taxon>Phthiraptera</taxon>
        <taxon>Anoplura</taxon>
        <taxon>Polyplacidae</taxon>
        <taxon>Polyplax</taxon>
    </lineage>
</organism>
<evidence type="ECO:0000256" key="1">
    <source>
        <dbReference type="ARBA" id="ARBA00004496"/>
    </source>
</evidence>
<dbReference type="SMART" id="SM00325">
    <property type="entry name" value="RhoGEF"/>
    <property type="match status" value="1"/>
</dbReference>
<evidence type="ECO:0000256" key="4">
    <source>
        <dbReference type="SAM" id="MobiDB-lite"/>
    </source>
</evidence>
<evidence type="ECO:0000313" key="7">
    <source>
        <dbReference type="Proteomes" id="UP001372834"/>
    </source>
</evidence>